<comment type="function">
    <text evidence="7">Mitochondrial ribosome (mitoribosome) assembly factor. Binds at the interface of the head and body domains of the mitochondrial small ribosomal subunit (mt-SSU), occluding the mRNA channel and preventing compaction of the head domain towards the body. Probable inactive methyltransferase: retains the characteristic folding and ability to bind S-adenosyl-L-methionine, but it probably lost its methyltransferase activity.</text>
</comment>
<proteinExistence type="predicted"/>
<dbReference type="GO" id="GO:0008168">
    <property type="term" value="F:methyltransferase activity"/>
    <property type="evidence" value="ECO:0007669"/>
    <property type="project" value="InterPro"/>
</dbReference>
<dbReference type="InterPro" id="IPR015324">
    <property type="entry name" value="Ribosomal_Rsm22-like"/>
</dbReference>
<evidence type="ECO:0000256" key="7">
    <source>
        <dbReference type="ARBA" id="ARBA00045681"/>
    </source>
</evidence>
<evidence type="ECO:0000256" key="4">
    <source>
        <dbReference type="ARBA" id="ARBA00023004"/>
    </source>
</evidence>
<keyword evidence="6" id="KW-0496">Mitochondrion</keyword>
<protein>
    <submittedName>
        <fullName evidence="9">Rsm22-domain-containing protein</fullName>
    </submittedName>
</protein>
<organism evidence="9 10">
    <name type="scientific">Rickenella mellea</name>
    <dbReference type="NCBI Taxonomy" id="50990"/>
    <lineage>
        <taxon>Eukaryota</taxon>
        <taxon>Fungi</taxon>
        <taxon>Dikarya</taxon>
        <taxon>Basidiomycota</taxon>
        <taxon>Agaricomycotina</taxon>
        <taxon>Agaricomycetes</taxon>
        <taxon>Hymenochaetales</taxon>
        <taxon>Rickenellaceae</taxon>
        <taxon>Rickenella</taxon>
    </lineage>
</organism>
<dbReference type="Proteomes" id="UP000294933">
    <property type="component" value="Unassembled WGS sequence"/>
</dbReference>
<dbReference type="STRING" id="50990.A0A4Y7QMP0"/>
<dbReference type="PANTHER" id="PTHR13184">
    <property type="entry name" value="37S RIBOSOMAL PROTEIN S22"/>
    <property type="match status" value="1"/>
</dbReference>
<dbReference type="Pfam" id="PF09243">
    <property type="entry name" value="Rsm22"/>
    <property type="match status" value="1"/>
</dbReference>
<dbReference type="GO" id="GO:0005763">
    <property type="term" value="C:mitochondrial small ribosomal subunit"/>
    <property type="evidence" value="ECO:0007669"/>
    <property type="project" value="TreeGrafter"/>
</dbReference>
<evidence type="ECO:0000256" key="2">
    <source>
        <dbReference type="ARBA" id="ARBA00022723"/>
    </source>
</evidence>
<dbReference type="EMBL" id="ML170158">
    <property type="protein sequence ID" value="TDL28180.1"/>
    <property type="molecule type" value="Genomic_DNA"/>
</dbReference>
<reference evidence="9 10" key="1">
    <citation type="submission" date="2018-06" db="EMBL/GenBank/DDBJ databases">
        <title>A transcriptomic atlas of mushroom development highlights an independent origin of complex multicellularity.</title>
        <authorList>
            <consortium name="DOE Joint Genome Institute"/>
            <person name="Krizsan K."/>
            <person name="Almasi E."/>
            <person name="Merenyi Z."/>
            <person name="Sahu N."/>
            <person name="Viragh M."/>
            <person name="Koszo T."/>
            <person name="Mondo S."/>
            <person name="Kiss B."/>
            <person name="Balint B."/>
            <person name="Kues U."/>
            <person name="Barry K."/>
            <person name="Hegedus J.C."/>
            <person name="Henrissat B."/>
            <person name="Johnson J."/>
            <person name="Lipzen A."/>
            <person name="Ohm R."/>
            <person name="Nagy I."/>
            <person name="Pangilinan J."/>
            <person name="Yan J."/>
            <person name="Xiong Y."/>
            <person name="Grigoriev I.V."/>
            <person name="Hibbett D.S."/>
            <person name="Nagy L.G."/>
        </authorList>
    </citation>
    <scope>NUCLEOTIDE SEQUENCE [LARGE SCALE GENOMIC DNA]</scope>
    <source>
        <strain evidence="9 10">SZMC22713</strain>
    </source>
</reference>
<dbReference type="AlphaFoldDB" id="A0A4Y7QMP0"/>
<dbReference type="VEuPathDB" id="FungiDB:BD410DRAFT_782148"/>
<dbReference type="InterPro" id="IPR052571">
    <property type="entry name" value="Mt_RNA_Methyltransferase"/>
</dbReference>
<evidence type="ECO:0000256" key="1">
    <source>
        <dbReference type="ARBA" id="ARBA00004173"/>
    </source>
</evidence>
<dbReference type="PANTHER" id="PTHR13184:SF5">
    <property type="entry name" value="METHYLTRANSFERASE-LIKE PROTEIN 17, MITOCHONDRIAL"/>
    <property type="match status" value="1"/>
</dbReference>
<feature type="compositionally biased region" description="Basic residues" evidence="8">
    <location>
        <begin position="614"/>
        <end position="629"/>
    </location>
</feature>
<name>A0A4Y7QMP0_9AGAM</name>
<evidence type="ECO:0000256" key="6">
    <source>
        <dbReference type="ARBA" id="ARBA00023128"/>
    </source>
</evidence>
<sequence>MLSVAGTASRRISRVSRAVRFTTASASTSHTSHTPNAALDLDPSFRVLLKDADLALLKHKARHVSHPLNHRELEVLPFEDPDPFSNAVSYVTESGDDVCVGETLRKSPEARFGSQAIGSVYIPNDLRLSIERLIAGSDKFALHNNAKRIFKRDDSTRDDPWDSVSTVNYKSHKQAVKHAETDGTAFATVALPAHYAAICSVLDHVKRRFGNAWNIERVIDWGSGTGSALWATMHSFQHPTMGGDQDMTLEPHLSRSRILTYLGIEKRAGLTAIAKRLVKDVDVGQTSLSWQKGYTDLFGTKRFEGHDLLALSAFTLSSLPNPLARKDLVKEMWDSGANVMILIDHDSPSGFESIANARDYLLRMGKREFDDPLMGSMDHVGCHVVAPCPHDQACPLHAPGSTKLICSFSQRMQRPAFLRKTKHVKAGHEDTGFSYVVIRRGPRPTYSSAKYTQPAPQVSGDNVKEDKYGVEFEGRTETECHTLAPDNGVGLHSPSRNSEDSDDILRMQAYGWPRLIFPPLKKSGHVILDSCTREGRIMRLTIPRSQGKQEYYDARKSSWGDIFPHSPKNPPQIRSQTNAKGLTGLGEGSDIGKRKQKLKEQQATSYSQLASHVKLTKRDKRRERNRTKKRGDEEEL</sequence>
<dbReference type="GO" id="GO:0003735">
    <property type="term" value="F:structural constituent of ribosome"/>
    <property type="evidence" value="ECO:0007669"/>
    <property type="project" value="TreeGrafter"/>
</dbReference>
<dbReference type="GO" id="GO:0051536">
    <property type="term" value="F:iron-sulfur cluster binding"/>
    <property type="evidence" value="ECO:0007669"/>
    <property type="project" value="UniProtKB-KW"/>
</dbReference>
<accession>A0A4Y7QMP0</accession>
<keyword evidence="3" id="KW-0809">Transit peptide</keyword>
<evidence type="ECO:0000256" key="5">
    <source>
        <dbReference type="ARBA" id="ARBA00023014"/>
    </source>
</evidence>
<keyword evidence="5" id="KW-0411">Iron-sulfur</keyword>
<gene>
    <name evidence="9" type="ORF">BD410DRAFT_782148</name>
</gene>
<evidence type="ECO:0000313" key="10">
    <source>
        <dbReference type="Proteomes" id="UP000294933"/>
    </source>
</evidence>
<dbReference type="GO" id="GO:0006412">
    <property type="term" value="P:translation"/>
    <property type="evidence" value="ECO:0007669"/>
    <property type="project" value="InterPro"/>
</dbReference>
<keyword evidence="10" id="KW-1185">Reference proteome</keyword>
<feature type="compositionally biased region" description="Polar residues" evidence="8">
    <location>
        <begin position="601"/>
        <end position="610"/>
    </location>
</feature>
<evidence type="ECO:0000256" key="3">
    <source>
        <dbReference type="ARBA" id="ARBA00022946"/>
    </source>
</evidence>
<feature type="region of interest" description="Disordered" evidence="8">
    <location>
        <begin position="561"/>
        <end position="636"/>
    </location>
</feature>
<keyword evidence="4" id="KW-0408">Iron</keyword>
<comment type="subcellular location">
    <subcellularLocation>
        <location evidence="1">Mitochondrion</location>
    </subcellularLocation>
</comment>
<evidence type="ECO:0000313" key="9">
    <source>
        <dbReference type="EMBL" id="TDL28180.1"/>
    </source>
</evidence>
<dbReference type="GO" id="GO:0046872">
    <property type="term" value="F:metal ion binding"/>
    <property type="evidence" value="ECO:0007669"/>
    <property type="project" value="UniProtKB-KW"/>
</dbReference>
<dbReference type="OrthoDB" id="421327at2759"/>
<keyword evidence="2" id="KW-0479">Metal-binding</keyword>
<evidence type="ECO:0000256" key="8">
    <source>
        <dbReference type="SAM" id="MobiDB-lite"/>
    </source>
</evidence>